<gene>
    <name evidence="2" type="primary">LOC107797468</name>
</gene>
<proteinExistence type="predicted"/>
<keyword evidence="1" id="KW-1185">Reference proteome</keyword>
<name>A0AC58T8T0_TOBAC</name>
<evidence type="ECO:0000313" key="1">
    <source>
        <dbReference type="Proteomes" id="UP000790787"/>
    </source>
</evidence>
<evidence type="ECO:0000313" key="2">
    <source>
        <dbReference type="RefSeq" id="XP_075093626.1"/>
    </source>
</evidence>
<reference evidence="2" key="2">
    <citation type="submission" date="2025-08" db="UniProtKB">
        <authorList>
            <consortium name="RefSeq"/>
        </authorList>
    </citation>
    <scope>IDENTIFICATION</scope>
    <source>
        <tissue evidence="2">Leaf</tissue>
    </source>
</reference>
<dbReference type="RefSeq" id="XP_075093626.1">
    <property type="nucleotide sequence ID" value="XM_075237525.1"/>
</dbReference>
<dbReference type="Proteomes" id="UP000790787">
    <property type="component" value="Chromosome 18"/>
</dbReference>
<protein>
    <submittedName>
        <fullName evidence="2">Uncharacterized protein LOC107797468 isoform X5</fullName>
    </submittedName>
</protein>
<organism evidence="1 2">
    <name type="scientific">Nicotiana tabacum</name>
    <name type="common">Common tobacco</name>
    <dbReference type="NCBI Taxonomy" id="4097"/>
    <lineage>
        <taxon>Eukaryota</taxon>
        <taxon>Viridiplantae</taxon>
        <taxon>Streptophyta</taxon>
        <taxon>Embryophyta</taxon>
        <taxon>Tracheophyta</taxon>
        <taxon>Spermatophyta</taxon>
        <taxon>Magnoliopsida</taxon>
        <taxon>eudicotyledons</taxon>
        <taxon>Gunneridae</taxon>
        <taxon>Pentapetalae</taxon>
        <taxon>asterids</taxon>
        <taxon>lamiids</taxon>
        <taxon>Solanales</taxon>
        <taxon>Solanaceae</taxon>
        <taxon>Nicotianoideae</taxon>
        <taxon>Nicotianeae</taxon>
        <taxon>Nicotiana</taxon>
    </lineage>
</organism>
<sequence length="1314" mass="148197">MDTIVNKAVEELCIQGCKGSSSVLISDLWPKLNPILSKNGLVLCNNVKKAILSNLINIPSLEFESREGSRYTCDDNDLVKSYSVEECERMELKIVIPEHMVDNFTRIHEVEVSKSKLCKQELEALHLRKRVLQRIAIARANGITQCELTKEFGIKANNFFHIFKELEVLGLIVRHEAIIWTNEASNNGKLISKHTTTNMLYLSRYRKHLHSQQRLEIRGGVLMADDLSYENSGSCDVKSNREDVHIKDYLPILRDICNKLEKAKGKVLTISNIKKDLGYQDAFGHKEWRKNILRRLTQAQVVEVTEKGKSLRLLKEFSPMHFNTRIRRSDDLGRKQPPVKIEKRGQIGQQLVELPVEHQTFELIRLVCGEHTVDATHVIQITLTHALELKPYFEEPFSSTARSSDFHGPDSCHQVRHDFVLSNRNAVDEYWNTLEYLLAGANPEAASIASPESAIQEVFHCFHNRKQMRLCRFQGVVTAKWMEVQPIEGWNNSLQKRKRSSGGDPARHEKLRTSDVRPSDKSTFDTVDQFPDEQNAFLVSPGDVGCNSQINCVGDHREVTKGLEQCEKTEANHSFMKRSDISSLKPTCRSSFSWSEDADRQLVIEFVRHKAAVGPYSRFKWASVKNLPASPDACKRRMTALNCCMQFRSALMNLCNAVSERYARHLQNRSLDCGDCEEMVWHHASEEEDLDQGVSDGREHSRKAVAHERWDDFDNDNVKVALDKVLECKKIAKLDGSNGVQSANDNSDLSLNAERPEKSSHWVPKRCGDPLSESNSVSRQAFESVAVANAAELLKMAVLAFSRFRLVPASIVATYNHYPKHDILDAFNFLKEKKVIRTTAKGTVVFPPNILNSMFLSPLQRETGAQAARFSTWLHQREKEMINGGVDLLPDLQGGDVLTLCGLLSSGELSIIPCLPDEGVGEAKDARTLKRKHNICEFWDGNRSKKLRPWLIGKGEGRRAKGFPDITLSLSRATFFSREAVEFFKDDDNQPLTQIGEESQVKFMSVLEASSSASYFEGQNHVKETHENESYRYTAVSSKELLWEAMASCAEQFCSFSSKKESSAFNPQLFRSLLLAIQKAGDQGLSMKEISMSVDVQGEKLLGIIVDVLETFGQVLKVNAYDSVHVVDSLYRSKYVLSTMSVAQQDSLVIPSGVSKGAAPSKHEAAELHNPTDQEQPSEPLLERQSTNNDHDPLDFQTAKSHFCKPILFWIDGDGTVNNIVYRKLVSRALGIIMQNPGILEDNVIDQMHGLNPQSCRTLLEMMILDNHIIVRKMFETTAGPPAILSGLLGRQFMNSKIILKRHLFANPMSSSLL</sequence>
<accession>A0AC58T8T0</accession>
<reference evidence="1" key="1">
    <citation type="journal article" date="2014" name="Nat. Commun.">
        <title>The tobacco genome sequence and its comparison with those of tomato and potato.</title>
        <authorList>
            <person name="Sierro N."/>
            <person name="Battey J.N."/>
            <person name="Ouadi S."/>
            <person name="Bakaher N."/>
            <person name="Bovet L."/>
            <person name="Willig A."/>
            <person name="Goepfert S."/>
            <person name="Peitsch M.C."/>
            <person name="Ivanov N.V."/>
        </authorList>
    </citation>
    <scope>NUCLEOTIDE SEQUENCE [LARGE SCALE GENOMIC DNA]</scope>
</reference>